<sequence>MPATHPQPKLPSVVAAALKPGRAAHDRQRDLVRASLLLAR</sequence>
<protein>
    <submittedName>
        <fullName evidence="1">Uncharacterized protein</fullName>
    </submittedName>
</protein>
<dbReference type="RefSeq" id="WP_270042870.1">
    <property type="nucleotide sequence ID" value="NZ_JAPDOD010000026.1"/>
</dbReference>
<dbReference type="EMBL" id="JAPDOD010000026">
    <property type="protein sequence ID" value="MDA0163625.1"/>
    <property type="molecule type" value="Genomic_DNA"/>
</dbReference>
<reference evidence="1" key="1">
    <citation type="submission" date="2022-10" db="EMBL/GenBank/DDBJ databases">
        <title>The WGS of Solirubrobacter ginsenosidimutans DSM 21036.</title>
        <authorList>
            <person name="Jiang Z."/>
        </authorList>
    </citation>
    <scope>NUCLEOTIDE SEQUENCE</scope>
    <source>
        <strain evidence="1">DSM 21036</strain>
    </source>
</reference>
<gene>
    <name evidence="1" type="ORF">OM076_25350</name>
</gene>
<keyword evidence="2" id="KW-1185">Reference proteome</keyword>
<accession>A0A9X3MYF3</accession>
<evidence type="ECO:0000313" key="1">
    <source>
        <dbReference type="EMBL" id="MDA0163625.1"/>
    </source>
</evidence>
<dbReference type="AlphaFoldDB" id="A0A9X3MYF3"/>
<dbReference type="Proteomes" id="UP001149140">
    <property type="component" value="Unassembled WGS sequence"/>
</dbReference>
<comment type="caution">
    <text evidence="1">The sequence shown here is derived from an EMBL/GenBank/DDBJ whole genome shotgun (WGS) entry which is preliminary data.</text>
</comment>
<name>A0A9X3MYF3_9ACTN</name>
<organism evidence="1 2">
    <name type="scientific">Solirubrobacter ginsenosidimutans</name>
    <dbReference type="NCBI Taxonomy" id="490573"/>
    <lineage>
        <taxon>Bacteria</taxon>
        <taxon>Bacillati</taxon>
        <taxon>Actinomycetota</taxon>
        <taxon>Thermoleophilia</taxon>
        <taxon>Solirubrobacterales</taxon>
        <taxon>Solirubrobacteraceae</taxon>
        <taxon>Solirubrobacter</taxon>
    </lineage>
</organism>
<evidence type="ECO:0000313" key="2">
    <source>
        <dbReference type="Proteomes" id="UP001149140"/>
    </source>
</evidence>
<proteinExistence type="predicted"/>